<dbReference type="PANTHER" id="PTHR36692">
    <property type="entry name" value="PROTEIN SNAKESKIN"/>
    <property type="match status" value="1"/>
</dbReference>
<dbReference type="AlphaFoldDB" id="A0A6I9VMH7"/>
<organism evidence="2 3">
    <name type="scientific">Bactrocera dorsalis</name>
    <name type="common">Oriental fruit fly</name>
    <name type="synonym">Dacus dorsalis</name>
    <dbReference type="NCBI Taxonomy" id="27457"/>
    <lineage>
        <taxon>Eukaryota</taxon>
        <taxon>Metazoa</taxon>
        <taxon>Ecdysozoa</taxon>
        <taxon>Arthropoda</taxon>
        <taxon>Hexapoda</taxon>
        <taxon>Insecta</taxon>
        <taxon>Pterygota</taxon>
        <taxon>Neoptera</taxon>
        <taxon>Endopterygota</taxon>
        <taxon>Diptera</taxon>
        <taxon>Brachycera</taxon>
        <taxon>Muscomorpha</taxon>
        <taxon>Tephritoidea</taxon>
        <taxon>Tephritidae</taxon>
        <taxon>Bactrocera</taxon>
        <taxon>Bactrocera</taxon>
    </lineage>
</organism>
<dbReference type="GO" id="GO:0019991">
    <property type="term" value="P:septate junction assembly"/>
    <property type="evidence" value="ECO:0007669"/>
    <property type="project" value="InterPro"/>
</dbReference>
<keyword evidence="1" id="KW-0812">Transmembrane</keyword>
<dbReference type="RefSeq" id="XP_011205010.2">
    <property type="nucleotide sequence ID" value="XM_011206708.4"/>
</dbReference>
<dbReference type="GO" id="GO:0005886">
    <property type="term" value="C:plasma membrane"/>
    <property type="evidence" value="ECO:0007669"/>
    <property type="project" value="TreeGrafter"/>
</dbReference>
<feature type="transmembrane region" description="Helical" evidence="1">
    <location>
        <begin position="59"/>
        <end position="81"/>
    </location>
</feature>
<evidence type="ECO:0000313" key="3">
    <source>
        <dbReference type="RefSeq" id="XP_011205010.2"/>
    </source>
</evidence>
<feature type="transmembrane region" description="Helical" evidence="1">
    <location>
        <begin position="135"/>
        <end position="159"/>
    </location>
</feature>
<evidence type="ECO:0000313" key="2">
    <source>
        <dbReference type="Proteomes" id="UP001652620"/>
    </source>
</evidence>
<evidence type="ECO:0000256" key="1">
    <source>
        <dbReference type="SAM" id="Phobius"/>
    </source>
</evidence>
<feature type="transmembrane region" description="Helical" evidence="1">
    <location>
        <begin position="12"/>
        <end position="32"/>
    </location>
</feature>
<dbReference type="InParanoid" id="A0A6I9VMH7"/>
<proteinExistence type="predicted"/>
<keyword evidence="1" id="KW-1133">Transmembrane helix</keyword>
<dbReference type="Proteomes" id="UP001652620">
    <property type="component" value="Chromosome 5"/>
</dbReference>
<dbReference type="GeneID" id="105227388"/>
<accession>A0A6I9VMH7</accession>
<protein>
    <submittedName>
        <fullName evidence="3">Protein snakeskin</fullName>
    </submittedName>
</protein>
<sequence length="174" mass="18968">MDRSKMVSYETMASICLKILKLLNNIGVLVLYRTGNGGDFLGIGGNWNLQERHNASLEILASGIFVGFIIYTAVVIIGYCFGGNTNKRDLTDILMNTIGAVLWITVGGIAIHFWFGYMTDGSFAYASSERSVGLTMGALCVSQGALYIADTILGCALYYKGPTEYAVIRQYTLE</sequence>
<reference evidence="3" key="1">
    <citation type="submission" date="2025-08" db="UniProtKB">
        <authorList>
            <consortium name="RefSeq"/>
        </authorList>
    </citation>
    <scope>IDENTIFICATION</scope>
    <source>
        <tissue evidence="3">Adult</tissue>
    </source>
</reference>
<dbReference type="OrthoDB" id="6592556at2759"/>
<name>A0A6I9VMH7_BACDO</name>
<dbReference type="PANTHER" id="PTHR36692:SF3">
    <property type="entry name" value="PROTEIN SNAKESKIN"/>
    <property type="match status" value="1"/>
</dbReference>
<gene>
    <name evidence="3" type="primary">LOC105227388</name>
</gene>
<dbReference type="InterPro" id="IPR038976">
    <property type="entry name" value="Ssk"/>
</dbReference>
<keyword evidence="2" id="KW-1185">Reference proteome</keyword>
<dbReference type="KEGG" id="bdr:105227388"/>
<keyword evidence="1" id="KW-0472">Membrane</keyword>
<feature type="transmembrane region" description="Helical" evidence="1">
    <location>
        <begin position="93"/>
        <end position="115"/>
    </location>
</feature>